<proteinExistence type="inferred from homology"/>
<protein>
    <recommendedName>
        <fullName evidence="2">dihydrofolate reductase</fullName>
        <ecNumber evidence="2">1.5.1.3</ecNumber>
    </recommendedName>
</protein>
<dbReference type="Proteomes" id="UP000027135">
    <property type="component" value="Unassembled WGS sequence"/>
</dbReference>
<name>A0A067RN88_ZOONE</name>
<dbReference type="InterPro" id="IPR001796">
    <property type="entry name" value="DHFR_dom"/>
</dbReference>
<evidence type="ECO:0000256" key="2">
    <source>
        <dbReference type="ARBA" id="ARBA00012856"/>
    </source>
</evidence>
<dbReference type="STRING" id="136037.A0A067RN88"/>
<dbReference type="AlphaFoldDB" id="A0A067RN88"/>
<dbReference type="InterPro" id="IPR024072">
    <property type="entry name" value="DHFR-like_dom_sf"/>
</dbReference>
<reference evidence="9 10" key="1">
    <citation type="journal article" date="2014" name="Nat. Commun.">
        <title>Molecular traces of alternative social organization in a termite genome.</title>
        <authorList>
            <person name="Terrapon N."/>
            <person name="Li C."/>
            <person name="Robertson H.M."/>
            <person name="Ji L."/>
            <person name="Meng X."/>
            <person name="Booth W."/>
            <person name="Chen Z."/>
            <person name="Childers C.P."/>
            <person name="Glastad K.M."/>
            <person name="Gokhale K."/>
            <person name="Gowin J."/>
            <person name="Gronenberg W."/>
            <person name="Hermansen R.A."/>
            <person name="Hu H."/>
            <person name="Hunt B.G."/>
            <person name="Huylmans A.K."/>
            <person name="Khalil S.M."/>
            <person name="Mitchell R.D."/>
            <person name="Munoz-Torres M.C."/>
            <person name="Mustard J.A."/>
            <person name="Pan H."/>
            <person name="Reese J.T."/>
            <person name="Scharf M.E."/>
            <person name="Sun F."/>
            <person name="Vogel H."/>
            <person name="Xiao J."/>
            <person name="Yang W."/>
            <person name="Yang Z."/>
            <person name="Yang Z."/>
            <person name="Zhou J."/>
            <person name="Zhu J."/>
            <person name="Brent C.S."/>
            <person name="Elsik C.G."/>
            <person name="Goodisman M.A."/>
            <person name="Liberles D.A."/>
            <person name="Roe R.M."/>
            <person name="Vargo E.L."/>
            <person name="Vilcinskas A."/>
            <person name="Wang J."/>
            <person name="Bornberg-Bauer E."/>
            <person name="Korb J."/>
            <person name="Zhang G."/>
            <person name="Liebig J."/>
        </authorList>
    </citation>
    <scope>NUCLEOTIDE SEQUENCE [LARGE SCALE GENOMIC DNA]</scope>
    <source>
        <tissue evidence="9">Whole organism</tissue>
    </source>
</reference>
<evidence type="ECO:0000256" key="4">
    <source>
        <dbReference type="ARBA" id="ARBA00022857"/>
    </source>
</evidence>
<dbReference type="CDD" id="cd00209">
    <property type="entry name" value="DHFR"/>
    <property type="match status" value="1"/>
</dbReference>
<evidence type="ECO:0000259" key="8">
    <source>
        <dbReference type="PROSITE" id="PS51330"/>
    </source>
</evidence>
<keyword evidence="10" id="KW-1185">Reference proteome</keyword>
<evidence type="ECO:0000256" key="1">
    <source>
        <dbReference type="ARBA" id="ARBA00004903"/>
    </source>
</evidence>
<dbReference type="InParanoid" id="A0A067RN88"/>
<dbReference type="eggNOG" id="KOG1324">
    <property type="taxonomic scope" value="Eukaryota"/>
</dbReference>
<dbReference type="GO" id="GO:0046452">
    <property type="term" value="P:dihydrofolate metabolic process"/>
    <property type="evidence" value="ECO:0007669"/>
    <property type="project" value="TreeGrafter"/>
</dbReference>
<evidence type="ECO:0000256" key="5">
    <source>
        <dbReference type="ARBA" id="ARBA00023002"/>
    </source>
</evidence>
<keyword evidence="5" id="KW-0560">Oxidoreductase</keyword>
<dbReference type="EMBL" id="KK852570">
    <property type="protein sequence ID" value="KDR21159.1"/>
    <property type="molecule type" value="Genomic_DNA"/>
</dbReference>
<evidence type="ECO:0000256" key="6">
    <source>
        <dbReference type="ARBA" id="ARBA00048873"/>
    </source>
</evidence>
<evidence type="ECO:0000256" key="3">
    <source>
        <dbReference type="ARBA" id="ARBA00022563"/>
    </source>
</evidence>
<accession>A0A067RN88</accession>
<dbReference type="PROSITE" id="PS00075">
    <property type="entry name" value="DHFR_1"/>
    <property type="match status" value="1"/>
</dbReference>
<comment type="catalytic activity">
    <reaction evidence="6">
        <text>(6S)-5,6,7,8-tetrahydrofolate + NADP(+) = 7,8-dihydrofolate + NADPH + H(+)</text>
        <dbReference type="Rhea" id="RHEA:15009"/>
        <dbReference type="ChEBI" id="CHEBI:15378"/>
        <dbReference type="ChEBI" id="CHEBI:57451"/>
        <dbReference type="ChEBI" id="CHEBI:57453"/>
        <dbReference type="ChEBI" id="CHEBI:57783"/>
        <dbReference type="ChEBI" id="CHEBI:58349"/>
        <dbReference type="EC" id="1.5.1.3"/>
    </reaction>
</comment>
<gene>
    <name evidence="9" type="ORF">L798_04088</name>
</gene>
<dbReference type="PANTHER" id="PTHR48069:SF3">
    <property type="entry name" value="DIHYDROFOLATE REDUCTASE"/>
    <property type="match status" value="1"/>
</dbReference>
<keyword evidence="4" id="KW-0521">NADP</keyword>
<feature type="domain" description="DHFR" evidence="8">
    <location>
        <begin position="47"/>
        <end position="240"/>
    </location>
</feature>
<dbReference type="SUPFAM" id="SSF53597">
    <property type="entry name" value="Dihydrofolate reductase-like"/>
    <property type="match status" value="1"/>
</dbReference>
<dbReference type="GO" id="GO:0050661">
    <property type="term" value="F:NADP binding"/>
    <property type="evidence" value="ECO:0007669"/>
    <property type="project" value="InterPro"/>
</dbReference>
<evidence type="ECO:0000313" key="10">
    <source>
        <dbReference type="Proteomes" id="UP000027135"/>
    </source>
</evidence>
<keyword evidence="3" id="KW-0554">One-carbon metabolism</keyword>
<dbReference type="GO" id="GO:0005739">
    <property type="term" value="C:mitochondrion"/>
    <property type="evidence" value="ECO:0007669"/>
    <property type="project" value="TreeGrafter"/>
</dbReference>
<dbReference type="InterPro" id="IPR017925">
    <property type="entry name" value="DHFR_CS"/>
</dbReference>
<dbReference type="GO" id="GO:0004146">
    <property type="term" value="F:dihydrofolate reductase activity"/>
    <property type="evidence" value="ECO:0007669"/>
    <property type="project" value="UniProtKB-EC"/>
</dbReference>
<dbReference type="GO" id="GO:0046655">
    <property type="term" value="P:folic acid metabolic process"/>
    <property type="evidence" value="ECO:0007669"/>
    <property type="project" value="TreeGrafter"/>
</dbReference>
<comment type="pathway">
    <text evidence="1">Cofactor biosynthesis; tetrahydrofolate biosynthesis; 5,6,7,8-tetrahydrofolate from 7,8-dihydrofolate: step 1/1.</text>
</comment>
<dbReference type="PANTHER" id="PTHR48069">
    <property type="entry name" value="DIHYDROFOLATE REDUCTASE"/>
    <property type="match status" value="1"/>
</dbReference>
<dbReference type="GO" id="GO:0006730">
    <property type="term" value="P:one-carbon metabolic process"/>
    <property type="evidence" value="ECO:0007669"/>
    <property type="project" value="UniProtKB-KW"/>
</dbReference>
<evidence type="ECO:0000313" key="9">
    <source>
        <dbReference type="EMBL" id="KDR21159.1"/>
    </source>
</evidence>
<sequence length="301" mass="34225">MEISMASLQIFDLEKPGKMPVYLKIFAGKHTDNIKQREAMETWTPVKLNLISAADQNMGIGWNQKLPWQIPSEFHYFLEMTTKPRVTGSNRQNAVIIGHRTWETMDALTSKPHPGALNIVLSRFNPPEPLAYPNTIVCASLDQVVKMLSTDPEYEGLIDTVWVLGGAEVYQTALKSRFFHRLYLSRIRAVYPCDVFFPEEFDENLLVRVSDDRIGDSRVLTGVQKDDATGVEFEVHLMQGSKQAMMKGSAYFIYTVNQGFSAFQDVGQRACLKIINDNSLLTLHSSLLEMPTYYHNFTDFP</sequence>
<dbReference type="PROSITE" id="PS51330">
    <property type="entry name" value="DHFR_2"/>
    <property type="match status" value="1"/>
</dbReference>
<dbReference type="PRINTS" id="PR00070">
    <property type="entry name" value="DHFR"/>
</dbReference>
<dbReference type="EC" id="1.5.1.3" evidence="2"/>
<dbReference type="UniPathway" id="UPA00077">
    <property type="reaction ID" value="UER00158"/>
</dbReference>
<dbReference type="Gene3D" id="3.40.430.10">
    <property type="entry name" value="Dihydrofolate Reductase, subunit A"/>
    <property type="match status" value="1"/>
</dbReference>
<dbReference type="GO" id="GO:0046654">
    <property type="term" value="P:tetrahydrofolate biosynthetic process"/>
    <property type="evidence" value="ECO:0007669"/>
    <property type="project" value="UniProtKB-UniPathway"/>
</dbReference>
<organism evidence="9 10">
    <name type="scientific">Zootermopsis nevadensis</name>
    <name type="common">Dampwood termite</name>
    <dbReference type="NCBI Taxonomy" id="136037"/>
    <lineage>
        <taxon>Eukaryota</taxon>
        <taxon>Metazoa</taxon>
        <taxon>Ecdysozoa</taxon>
        <taxon>Arthropoda</taxon>
        <taxon>Hexapoda</taxon>
        <taxon>Insecta</taxon>
        <taxon>Pterygota</taxon>
        <taxon>Neoptera</taxon>
        <taxon>Polyneoptera</taxon>
        <taxon>Dictyoptera</taxon>
        <taxon>Blattodea</taxon>
        <taxon>Blattoidea</taxon>
        <taxon>Termitoidae</taxon>
        <taxon>Termopsidae</taxon>
        <taxon>Zootermopsis</taxon>
    </lineage>
</organism>
<dbReference type="Pfam" id="PF00186">
    <property type="entry name" value="DHFR_1"/>
    <property type="match status" value="1"/>
</dbReference>
<evidence type="ECO:0000256" key="7">
    <source>
        <dbReference type="RuleBase" id="RU004474"/>
    </source>
</evidence>
<dbReference type="InterPro" id="IPR012259">
    <property type="entry name" value="DHFR"/>
</dbReference>
<comment type="similarity">
    <text evidence="7">Belongs to the dihydrofolate reductase family.</text>
</comment>